<evidence type="ECO:0000256" key="1">
    <source>
        <dbReference type="SAM" id="MobiDB-lite"/>
    </source>
</evidence>
<gene>
    <name evidence="2" type="ORF">ALAG00032_LOCUS15572</name>
</gene>
<dbReference type="EMBL" id="HBIJ01023546">
    <property type="protein sequence ID" value="CAE0374768.1"/>
    <property type="molecule type" value="Transcribed_RNA"/>
</dbReference>
<evidence type="ECO:0000313" key="2">
    <source>
        <dbReference type="EMBL" id="CAE0374768.1"/>
    </source>
</evidence>
<reference evidence="2" key="1">
    <citation type="submission" date="2021-01" db="EMBL/GenBank/DDBJ databases">
        <authorList>
            <person name="Corre E."/>
            <person name="Pelletier E."/>
            <person name="Niang G."/>
            <person name="Scheremetjew M."/>
            <person name="Finn R."/>
            <person name="Kale V."/>
            <person name="Holt S."/>
            <person name="Cochrane G."/>
            <person name="Meng A."/>
            <person name="Brown T."/>
            <person name="Cohen L."/>
        </authorList>
    </citation>
    <scope>NUCLEOTIDE SEQUENCE</scope>
    <source>
        <strain evidence="2">CCMP1510</strain>
    </source>
</reference>
<sequence>MSTLGVIGLASRIVDDVEILVIMFRVYIRCSCRPSRRRVLKALVSTLGESRHFKKRSTNHRPLVALSSRLVMTETNEAEEDLFTSNSEQNQQMYHKEVHRDNENNFLYISEWNLARTFLEEVALFISWRNVTARCCECQPVPIRHSKRLFILGNSAWLLARIAITGIAQLGLPGPISFCLRYLLAHPLEIMVTRCVFQMNSLSSPSKEEPGMCFWRSWRGALIAGILDTHIGLGAAPRLRALLNKSISSRHLFTHFFVAFPNLPEAICNVLAARLLALLLFGSDVRHTRIKNRFQSYFESTSTPNRLHHPKRIDTPSATFAGKKRRGQSTQIPLAASGHHHYNFTSLSTQQDAISSTSFYYSGVDGRPHHHQGRDSLEDG</sequence>
<organism evidence="2">
    <name type="scientific">Aureoumbra lagunensis</name>
    <dbReference type="NCBI Taxonomy" id="44058"/>
    <lineage>
        <taxon>Eukaryota</taxon>
        <taxon>Sar</taxon>
        <taxon>Stramenopiles</taxon>
        <taxon>Ochrophyta</taxon>
        <taxon>Pelagophyceae</taxon>
        <taxon>Pelagomonadales</taxon>
        <taxon>Aureoumbra</taxon>
    </lineage>
</organism>
<protein>
    <submittedName>
        <fullName evidence="2">Uncharacterized protein</fullName>
    </submittedName>
</protein>
<name>A0A7S3NQ44_9STRA</name>
<accession>A0A7S3NQ44</accession>
<dbReference type="AlphaFoldDB" id="A0A7S3NQ44"/>
<proteinExistence type="predicted"/>
<feature type="region of interest" description="Disordered" evidence="1">
    <location>
        <begin position="301"/>
        <end position="329"/>
    </location>
</feature>